<evidence type="ECO:0000313" key="4">
    <source>
        <dbReference type="Proteomes" id="UP000437017"/>
    </source>
</evidence>
<dbReference type="SUPFAM" id="SSF82671">
    <property type="entry name" value="SEA domain"/>
    <property type="match status" value="1"/>
</dbReference>
<protein>
    <recommendedName>
        <fullName evidence="2">SEA domain-containing protein</fullName>
    </recommendedName>
</protein>
<gene>
    <name evidence="3" type="ORF">E2I00_014916</name>
</gene>
<dbReference type="EMBL" id="SGJD01001802">
    <property type="protein sequence ID" value="KAB0398218.1"/>
    <property type="molecule type" value="Genomic_DNA"/>
</dbReference>
<feature type="compositionally biased region" description="Low complexity" evidence="1">
    <location>
        <begin position="599"/>
        <end position="635"/>
    </location>
</feature>
<feature type="domain" description="SEA" evidence="2">
    <location>
        <begin position="1019"/>
        <end position="1135"/>
    </location>
</feature>
<evidence type="ECO:0000313" key="3">
    <source>
        <dbReference type="EMBL" id="KAB0398218.1"/>
    </source>
</evidence>
<feature type="region of interest" description="Disordered" evidence="1">
    <location>
        <begin position="959"/>
        <end position="983"/>
    </location>
</feature>
<comment type="caution">
    <text evidence="3">The sequence shown here is derived from an EMBL/GenBank/DDBJ whole genome shotgun (WGS) entry which is preliminary data.</text>
</comment>
<feature type="compositionally biased region" description="Low complexity" evidence="1">
    <location>
        <begin position="454"/>
        <end position="494"/>
    </location>
</feature>
<feature type="compositionally biased region" description="Polar residues" evidence="1">
    <location>
        <begin position="327"/>
        <end position="345"/>
    </location>
</feature>
<dbReference type="InterPro" id="IPR000082">
    <property type="entry name" value="SEA_dom"/>
</dbReference>
<reference evidence="3 4" key="1">
    <citation type="journal article" date="2019" name="PLoS ONE">
        <title>Genomic analyses reveal an absence of contemporary introgressive admixture between fin whales and blue whales, despite known hybrids.</title>
        <authorList>
            <person name="Westbury M.V."/>
            <person name="Petersen B."/>
            <person name="Lorenzen E.D."/>
        </authorList>
    </citation>
    <scope>NUCLEOTIDE SEQUENCE [LARGE SCALE GENOMIC DNA]</scope>
    <source>
        <strain evidence="3">FinWhale-01</strain>
    </source>
</reference>
<dbReference type="Gene3D" id="3.30.70.960">
    <property type="entry name" value="SEA domain"/>
    <property type="match status" value="1"/>
</dbReference>
<dbReference type="Pfam" id="PF01390">
    <property type="entry name" value="SEA"/>
    <property type="match status" value="1"/>
</dbReference>
<dbReference type="OrthoDB" id="7493297at2759"/>
<dbReference type="Proteomes" id="UP000437017">
    <property type="component" value="Unassembled WGS sequence"/>
</dbReference>
<dbReference type="SMART" id="SM00200">
    <property type="entry name" value="SEA"/>
    <property type="match status" value="1"/>
</dbReference>
<keyword evidence="4" id="KW-1185">Reference proteome</keyword>
<feature type="compositionally biased region" description="Polar residues" evidence="1">
    <location>
        <begin position="80"/>
        <end position="89"/>
    </location>
</feature>
<dbReference type="AlphaFoldDB" id="A0A643CE26"/>
<feature type="compositionally biased region" description="Polar residues" evidence="1">
    <location>
        <begin position="433"/>
        <end position="444"/>
    </location>
</feature>
<feature type="region of interest" description="Disordered" evidence="1">
    <location>
        <begin position="568"/>
        <end position="641"/>
    </location>
</feature>
<feature type="compositionally biased region" description="Low complexity" evidence="1">
    <location>
        <begin position="376"/>
        <end position="396"/>
    </location>
</feature>
<dbReference type="InterPro" id="IPR053311">
    <property type="entry name" value="Mucosal_Integrity_Assoc"/>
</dbReference>
<dbReference type="PROSITE" id="PS50024">
    <property type="entry name" value="SEA"/>
    <property type="match status" value="1"/>
</dbReference>
<organism evidence="3 4">
    <name type="scientific">Balaenoptera physalus</name>
    <name type="common">Fin whale</name>
    <name type="synonym">Balaena physalus</name>
    <dbReference type="NCBI Taxonomy" id="9770"/>
    <lineage>
        <taxon>Eukaryota</taxon>
        <taxon>Metazoa</taxon>
        <taxon>Chordata</taxon>
        <taxon>Craniata</taxon>
        <taxon>Vertebrata</taxon>
        <taxon>Euteleostomi</taxon>
        <taxon>Mammalia</taxon>
        <taxon>Eutheria</taxon>
        <taxon>Laurasiatheria</taxon>
        <taxon>Artiodactyla</taxon>
        <taxon>Whippomorpha</taxon>
        <taxon>Cetacea</taxon>
        <taxon>Mysticeti</taxon>
        <taxon>Balaenopteridae</taxon>
        <taxon>Balaenoptera</taxon>
    </lineage>
</organism>
<feature type="region of interest" description="Disordered" evidence="1">
    <location>
        <begin position="61"/>
        <end position="96"/>
    </location>
</feature>
<accession>A0A643CE26</accession>
<dbReference type="InterPro" id="IPR036364">
    <property type="entry name" value="SEA_dom_sf"/>
</dbReference>
<dbReference type="PANTHER" id="PTHR37999:SF2">
    <property type="entry name" value="MUCIN-17"/>
    <property type="match status" value="1"/>
</dbReference>
<feature type="compositionally biased region" description="Polar residues" evidence="1">
    <location>
        <begin position="576"/>
        <end position="598"/>
    </location>
</feature>
<name>A0A643CE26_BALPH</name>
<dbReference type="PANTHER" id="PTHR37999">
    <property type="entry name" value="MUCIN-17"/>
    <property type="match status" value="1"/>
</dbReference>
<feature type="region of interest" description="Disordered" evidence="1">
    <location>
        <begin position="327"/>
        <end position="346"/>
    </location>
</feature>
<feature type="region of interest" description="Disordered" evidence="1">
    <location>
        <begin position="374"/>
        <end position="396"/>
    </location>
</feature>
<feature type="region of interest" description="Disordered" evidence="1">
    <location>
        <begin position="433"/>
        <end position="494"/>
    </location>
</feature>
<feature type="region of interest" description="Disordered" evidence="1">
    <location>
        <begin position="865"/>
        <end position="897"/>
    </location>
</feature>
<evidence type="ECO:0000256" key="1">
    <source>
        <dbReference type="SAM" id="MobiDB-lite"/>
    </source>
</evidence>
<evidence type="ECO:0000259" key="2">
    <source>
        <dbReference type="PROSITE" id="PS50024"/>
    </source>
</evidence>
<sequence length="1270" mass="138942">MRAIPKQRFLERTWLWSRDTKHRIQEWCRGQQGLSGADCKVSHMASGPADSCSPKQCQIRGEAGEERGKGKCKGTARRPLSTSKTSPTPDSREHIPMTITTSPHLKSISETLLKLPINSNTSTSPMSKFVSKVETTPPTKIVYMDTKELRPSTYQDCLYGHDRVHQSNELGNHHHLPHHHLHDTDPSVPHQLLHHHACDREATDKHYQYLSRDNYQESHHSRDQFSQYHHSGEISHNHDPTLFLCPNNPHNPRHSDLLCDRYHTKDYPNHCKYPRSPVSDPNNYLVSTFQTSTAIIQAPTSNDTLTTPTTQVVAVATEASTELGTRKTTPLNTMSSTNVTLTPVTDTPKETLTTSITSISPTMSSITPTNAITPATLTTSKSSPVPTSTDTYTISTTKGPLSTTVATTEIGKMSNTTPHASSTRKTTFITTSDVGTESLTSEITSAPPITKSDTPTNTLNYSTSTTSTSVTTNTLTSPTSKSQSSPPAQSTEAVLNTTTNTTSLSPLITTIPTTKATSTPPFPTSTVTTTKTEITTLTDTSTPATSKTTVLPITSTTKITKTGTTNIVTTPTSITPQRTPDITSSTNFSTGRTMTPANTESTSSSTTGPLTPTTDLSTTLALSSTSPTPTNIIPSSPSPAPTTEPLFNHLHDREQNHICIPVIPPYLCYGADGHNYTSILWCYHTPGNHAHANNTPKLSSCQLFNHLHDREQNHICIPIIPPYLCYGADGHNYTSILYSSHHRVHILEYHWSIDPHHRPQLHTRSFQHLTHPHKYHPIFPFTCPNHRAKITTPMHTEAPAASITATLPISATTPRIEVGTIPEVTSTPTIPLSVFTSTTEKATSPSSTTMTTVFPAKTDTSTSVFKTDPTNMTDAPSSISTGTIPINTDFTSTQRPTSGTWISTNFVTTQRVPGSTSLPVTMKPSSSFSTAMMTSSKLTHPIPPITSTPGIPAATTKTLSTLTSPRTTSTTTQMTTQSRLTTTPGTCDNGGTWMQSHCYCPSTFSGSRCEFAVEHIDMDKVDTEVGMEVSVNKEFSLDLNDNSSKAYRDFTDTFRDQMKKIYQNVQGFKEVVILSLRNGSIVVDYVVQLELPFSPQLESEYEKVKVALKEELRNVSQNETGCQKDQAICRNAAAVGYEDFYFPLVKGNKLRCVTKCAAGVDGALDCRQGQCVLQRTGPSCRCFSTDTHWFSGPRCEVAISWKALVGGLAGTAALLLLLLVWFETSDENTVGTFSNSGFEDDRTNENFYVALENVDTNMTFTKRTDEVLDK</sequence>
<proteinExistence type="predicted"/>